<evidence type="ECO:0000256" key="1">
    <source>
        <dbReference type="SAM" id="MobiDB-lite"/>
    </source>
</evidence>
<reference evidence="3" key="1">
    <citation type="submission" date="2025-08" db="UniProtKB">
        <authorList>
            <consortium name="RefSeq"/>
        </authorList>
    </citation>
    <scope>IDENTIFICATION</scope>
    <source>
        <tissue evidence="3">Blood</tissue>
    </source>
</reference>
<accession>A0ABM3ZCW4</accession>
<gene>
    <name evidence="3" type="primary">LOC132711381</name>
</gene>
<proteinExistence type="predicted"/>
<evidence type="ECO:0000313" key="3">
    <source>
        <dbReference type="RefSeq" id="XP_060546197.1"/>
    </source>
</evidence>
<sequence length="116" mass="12750">MNLICSESRSRLAVSNLTNLMTISIIGLPLPKWDPIPAVKKWFREHHHSANDPCIKCKKSGSEENVTGTATWKHLKAKDNSIMSKKGKEVTLTWPCLPGHQATPTGSPGHQATPNN</sequence>
<feature type="region of interest" description="Disordered" evidence="1">
    <location>
        <begin position="95"/>
        <end position="116"/>
    </location>
</feature>
<dbReference type="RefSeq" id="XP_060546197.1">
    <property type="nucleotide sequence ID" value="XM_060690214.1"/>
</dbReference>
<dbReference type="GeneID" id="132711381"/>
<keyword evidence="2" id="KW-1185">Reference proteome</keyword>
<feature type="compositionally biased region" description="Polar residues" evidence="1">
    <location>
        <begin position="102"/>
        <end position="116"/>
    </location>
</feature>
<dbReference type="Proteomes" id="UP001652622">
    <property type="component" value="Unplaced"/>
</dbReference>
<organism evidence="2 3">
    <name type="scientific">Pantherophis guttatus</name>
    <name type="common">Corn snake</name>
    <name type="synonym">Elaphe guttata</name>
    <dbReference type="NCBI Taxonomy" id="94885"/>
    <lineage>
        <taxon>Eukaryota</taxon>
        <taxon>Metazoa</taxon>
        <taxon>Chordata</taxon>
        <taxon>Craniata</taxon>
        <taxon>Vertebrata</taxon>
        <taxon>Euteleostomi</taxon>
        <taxon>Lepidosauria</taxon>
        <taxon>Squamata</taxon>
        <taxon>Bifurcata</taxon>
        <taxon>Unidentata</taxon>
        <taxon>Episquamata</taxon>
        <taxon>Toxicofera</taxon>
        <taxon>Serpentes</taxon>
        <taxon>Colubroidea</taxon>
        <taxon>Colubridae</taxon>
        <taxon>Colubrinae</taxon>
        <taxon>Pantherophis</taxon>
    </lineage>
</organism>
<evidence type="ECO:0000313" key="2">
    <source>
        <dbReference type="Proteomes" id="UP001652622"/>
    </source>
</evidence>
<protein>
    <submittedName>
        <fullName evidence="3">E3 SUMO-protein ligase KIAA1586-like</fullName>
    </submittedName>
</protein>
<name>A0ABM3ZCW4_PANGU</name>